<accession>A0AA37H7A8</accession>
<dbReference type="InterPro" id="IPR011761">
    <property type="entry name" value="ATP-grasp"/>
</dbReference>
<evidence type="ECO:0000313" key="3">
    <source>
        <dbReference type="EMBL" id="GJD60599.1"/>
    </source>
</evidence>
<organism evidence="3 4">
    <name type="scientific">Methylobacterium frigidaeris</name>
    <dbReference type="NCBI Taxonomy" id="2038277"/>
    <lineage>
        <taxon>Bacteria</taxon>
        <taxon>Pseudomonadati</taxon>
        <taxon>Pseudomonadota</taxon>
        <taxon>Alphaproteobacteria</taxon>
        <taxon>Hyphomicrobiales</taxon>
        <taxon>Methylobacteriaceae</taxon>
        <taxon>Methylobacterium</taxon>
    </lineage>
</organism>
<dbReference type="GO" id="GO:0005524">
    <property type="term" value="F:ATP binding"/>
    <property type="evidence" value="ECO:0007669"/>
    <property type="project" value="UniProtKB-UniRule"/>
</dbReference>
<name>A0AA37H7A8_9HYPH</name>
<protein>
    <recommendedName>
        <fullName evidence="2">ATP-grasp domain-containing protein</fullName>
    </recommendedName>
</protein>
<dbReference type="Gene3D" id="3.30.470.20">
    <property type="entry name" value="ATP-grasp fold, B domain"/>
    <property type="match status" value="1"/>
</dbReference>
<keyword evidence="4" id="KW-1185">Reference proteome</keyword>
<evidence type="ECO:0000259" key="2">
    <source>
        <dbReference type="PROSITE" id="PS50975"/>
    </source>
</evidence>
<dbReference type="PROSITE" id="PS50975">
    <property type="entry name" value="ATP_GRASP"/>
    <property type="match status" value="1"/>
</dbReference>
<comment type="caution">
    <text evidence="3">The sequence shown here is derived from an EMBL/GenBank/DDBJ whole genome shotgun (WGS) entry which is preliminary data.</text>
</comment>
<dbReference type="InterPro" id="IPR003806">
    <property type="entry name" value="ATP-grasp_PylC-type"/>
</dbReference>
<dbReference type="Proteomes" id="UP001055286">
    <property type="component" value="Unassembled WGS sequence"/>
</dbReference>
<sequence>MTARAVLIAAQSGRALAAAARRAGYSPFVADLFGDADTRALAAGYRRVSGRLGAGPGTRGVEAALSSLAAEAGAPVGLVLGSGFEGAPGLMRRLAKRFRLLGAAPEAVSALKDPAGFASLCARLSIPHPEIALAPVPDPEAWLMKRRGASGGGHIRPAGPGRLPAGAYLQRRVPGRPRSLNALVDGRTIAVLAVTEQWTAPGPGRPFRYAGAAGPAALPPAVQQAAERALAGLTVATGLRGLVSADLLVDGEAWWLLEINPRPGATLDVLDRGPVPLFAAHLAAAGGRLPEHRSVLPGAAATEILYADHEISAVPFLDWPDWTMDRPPAGSRVEAGAPICTVLAEGADAGAARRAVAMRAAELRARLEGTTDTALAFASRRSMLDGVSRDPLSRVEEG</sequence>
<proteinExistence type="predicted"/>
<evidence type="ECO:0000256" key="1">
    <source>
        <dbReference type="PROSITE-ProRule" id="PRU00409"/>
    </source>
</evidence>
<keyword evidence="1" id="KW-0067">ATP-binding</keyword>
<reference evidence="3" key="2">
    <citation type="submission" date="2021-08" db="EMBL/GenBank/DDBJ databases">
        <authorList>
            <person name="Tani A."/>
            <person name="Ola A."/>
            <person name="Ogura Y."/>
            <person name="Katsura K."/>
            <person name="Hayashi T."/>
        </authorList>
    </citation>
    <scope>NUCLEOTIDE SEQUENCE</scope>
    <source>
        <strain evidence="3">JCM 32048</strain>
    </source>
</reference>
<dbReference type="RefSeq" id="WP_099906860.1">
    <property type="nucleotide sequence ID" value="NZ_BPQJ01000003.1"/>
</dbReference>
<evidence type="ECO:0000313" key="4">
    <source>
        <dbReference type="Proteomes" id="UP001055286"/>
    </source>
</evidence>
<keyword evidence="1" id="KW-0547">Nucleotide-binding</keyword>
<feature type="domain" description="ATP-grasp" evidence="2">
    <location>
        <begin position="92"/>
        <end position="286"/>
    </location>
</feature>
<dbReference type="EMBL" id="BPQJ01000003">
    <property type="protein sequence ID" value="GJD60599.1"/>
    <property type="molecule type" value="Genomic_DNA"/>
</dbReference>
<dbReference type="GO" id="GO:0046872">
    <property type="term" value="F:metal ion binding"/>
    <property type="evidence" value="ECO:0007669"/>
    <property type="project" value="InterPro"/>
</dbReference>
<dbReference type="Pfam" id="PF02655">
    <property type="entry name" value="ATP-grasp_3"/>
    <property type="match status" value="1"/>
</dbReference>
<reference evidence="3" key="1">
    <citation type="journal article" date="2016" name="Front. Microbiol.">
        <title>Genome Sequence of the Piezophilic, Mesophilic Sulfate-Reducing Bacterium Desulfovibrio indicus J2T.</title>
        <authorList>
            <person name="Cao J."/>
            <person name="Maignien L."/>
            <person name="Shao Z."/>
            <person name="Alain K."/>
            <person name="Jebbar M."/>
        </authorList>
    </citation>
    <scope>NUCLEOTIDE SEQUENCE</scope>
    <source>
        <strain evidence="3">JCM 32048</strain>
    </source>
</reference>
<dbReference type="PIRSF" id="PIRSF016817">
    <property type="entry name" value="UCP016817_carboligase"/>
    <property type="match status" value="1"/>
</dbReference>
<gene>
    <name evidence="3" type="ORF">MPEAHAMD_0738</name>
</gene>
<dbReference type="SUPFAM" id="SSF56059">
    <property type="entry name" value="Glutathione synthetase ATP-binding domain-like"/>
    <property type="match status" value="1"/>
</dbReference>
<dbReference type="AlphaFoldDB" id="A0AA37H7A8"/>
<dbReference type="InterPro" id="IPR016677">
    <property type="entry name" value="UCP016817_carboligase"/>
</dbReference>